<dbReference type="RefSeq" id="WP_379909900.1">
    <property type="nucleotide sequence ID" value="NZ_JBHSWE010000001.1"/>
</dbReference>
<sequence length="156" mass="17155">MQWHLRTYRGHWFEGLGNNWAQTELLVLARTRPQSLAPPPRVAATTIAVVCGGKAPSSRRALQLAARLASSQHQPLLVLALPDCPYRSTRELFGLLPGQGPLRLEALTTEDPSELTGWLPATTDTLVLPRDWIWPGGRPAPHPLLELPGIQALVVR</sequence>
<evidence type="ECO:0000313" key="2">
    <source>
        <dbReference type="Proteomes" id="UP001596422"/>
    </source>
</evidence>
<accession>A0ABW2A1Q0</accession>
<proteinExistence type="predicted"/>
<evidence type="ECO:0000313" key="1">
    <source>
        <dbReference type="EMBL" id="MFC6671386.1"/>
    </source>
</evidence>
<keyword evidence="2" id="KW-1185">Reference proteome</keyword>
<dbReference type="Proteomes" id="UP001596422">
    <property type="component" value="Unassembled WGS sequence"/>
</dbReference>
<reference evidence="2" key="1">
    <citation type="journal article" date="2019" name="Int. J. Syst. Evol. Microbiol.">
        <title>The Global Catalogue of Microorganisms (GCM) 10K type strain sequencing project: providing services to taxonomists for standard genome sequencing and annotation.</title>
        <authorList>
            <consortium name="The Broad Institute Genomics Platform"/>
            <consortium name="The Broad Institute Genome Sequencing Center for Infectious Disease"/>
            <person name="Wu L."/>
            <person name="Ma J."/>
        </authorList>
    </citation>
    <scope>NUCLEOTIDE SEQUENCE [LARGE SCALE GENOMIC DNA]</scope>
    <source>
        <strain evidence="2">NBRC 111756</strain>
    </source>
</reference>
<organism evidence="1 2">
    <name type="scientific">Marinobacterium aestuariivivens</name>
    <dbReference type="NCBI Taxonomy" id="1698799"/>
    <lineage>
        <taxon>Bacteria</taxon>
        <taxon>Pseudomonadati</taxon>
        <taxon>Pseudomonadota</taxon>
        <taxon>Gammaproteobacteria</taxon>
        <taxon>Oceanospirillales</taxon>
        <taxon>Oceanospirillaceae</taxon>
        <taxon>Marinobacterium</taxon>
    </lineage>
</organism>
<comment type="caution">
    <text evidence="1">The sequence shown here is derived from an EMBL/GenBank/DDBJ whole genome shotgun (WGS) entry which is preliminary data.</text>
</comment>
<gene>
    <name evidence="1" type="ORF">ACFQDL_15880</name>
</gene>
<protein>
    <submittedName>
        <fullName evidence="1">Uncharacterized protein</fullName>
    </submittedName>
</protein>
<name>A0ABW2A1Q0_9GAMM</name>
<dbReference type="EMBL" id="JBHSWE010000001">
    <property type="protein sequence ID" value="MFC6671386.1"/>
    <property type="molecule type" value="Genomic_DNA"/>
</dbReference>